<dbReference type="Gene3D" id="2.40.50.140">
    <property type="entry name" value="Nucleic acid-binding proteins"/>
    <property type="match status" value="1"/>
</dbReference>
<evidence type="ECO:0000256" key="3">
    <source>
        <dbReference type="ARBA" id="ARBA00022801"/>
    </source>
</evidence>
<evidence type="ECO:0000256" key="8">
    <source>
        <dbReference type="ARBA" id="ARBA00049819"/>
    </source>
</evidence>
<evidence type="ECO:0000313" key="15">
    <source>
        <dbReference type="Proteomes" id="UP000298252"/>
    </source>
</evidence>
<dbReference type="GO" id="GO:0016787">
    <property type="term" value="F:hydrolase activity"/>
    <property type="evidence" value="ECO:0007669"/>
    <property type="project" value="UniProtKB-KW"/>
</dbReference>
<dbReference type="InterPro" id="IPR011545">
    <property type="entry name" value="DEAD/DEAH_box_helicase_dom"/>
</dbReference>
<keyword evidence="4 12" id="KW-0347">Helicase</keyword>
<dbReference type="GO" id="GO:0003678">
    <property type="term" value="F:DNA helicase activity"/>
    <property type="evidence" value="ECO:0007669"/>
    <property type="project" value="TreeGrafter"/>
</dbReference>
<keyword evidence="5" id="KW-0067">ATP-binding</keyword>
<evidence type="ECO:0000259" key="10">
    <source>
        <dbReference type="PROSITE" id="PS51192"/>
    </source>
</evidence>
<dbReference type="Pfam" id="PF00271">
    <property type="entry name" value="Helicase_C"/>
    <property type="match status" value="1"/>
</dbReference>
<dbReference type="Pfam" id="PF17191">
    <property type="entry name" value="RecG_wedge"/>
    <property type="match status" value="1"/>
</dbReference>
<evidence type="ECO:0000313" key="14">
    <source>
        <dbReference type="Proteomes" id="UP000199639"/>
    </source>
</evidence>
<dbReference type="STRING" id="1424659.SAMN05216368_108141"/>
<protein>
    <recommendedName>
        <fullName evidence="8">Probable DNA 3'-5' helicase RecG</fullName>
    </recommendedName>
</protein>
<evidence type="ECO:0000313" key="13">
    <source>
        <dbReference type="EMBL" id="TFB82243.1"/>
    </source>
</evidence>
<dbReference type="EMBL" id="FNIB01000008">
    <property type="protein sequence ID" value="SDN93561.1"/>
    <property type="molecule type" value="Genomic_DNA"/>
</dbReference>
<dbReference type="Pfam" id="PF00270">
    <property type="entry name" value="DEAD"/>
    <property type="match status" value="1"/>
</dbReference>
<evidence type="ECO:0000256" key="7">
    <source>
        <dbReference type="ARBA" id="ARBA00023204"/>
    </source>
</evidence>
<dbReference type="SMART" id="SM00487">
    <property type="entry name" value="DEXDc"/>
    <property type="match status" value="1"/>
</dbReference>
<feature type="region of interest" description="Disordered" evidence="9">
    <location>
        <begin position="1"/>
        <end position="25"/>
    </location>
</feature>
<keyword evidence="6" id="KW-0238">DNA-binding</keyword>
<dbReference type="InterPro" id="IPR014001">
    <property type="entry name" value="Helicase_ATP-bd"/>
</dbReference>
<sequence length="750" mass="81311">MTGSSAASGPEFDGGSLPAPRLQPLTPDSSLTSALGALKAKALLKAFGFQTVNDLLSHYPRDYADREVLRPLNQLTPGANITVIADIVSVREKRMSSRPGTIVEVVISDGGGEFLLTFFGKSSQQWRLDQLRPGLRGSFSGKVTTFQNRSQLANPSYKTFESEEEEARDDPAVRLRHKPLIPIYAATAAETSWNLQTMIDQVLQRVGNLPDPVPQDMRIEHGLLDHTQAIRWIHSPDNPKQWKAAEETLRFTEAWVLQCALLQRHSLARERRTRPRVPTPGGYLERFDATLPFVLTVDQEICAAEIASDMARSGPMNRLLQGEVGSGKTVVALRAMLAVADSGGQTALLAPTEVLAAQHLRSITTLLGPDLAAELMPTLLTGKLPVAQKRKALLRTVSGQSRIVIGTHALLSDTVTFFDLGLIVIDEQHRFGVDQRETLRLKGAQPPHVLVMTATPIPRTIAMTVFGDLDVSTIRMLPSGRQGIRSVVVPMGENGALFGRVWASLAQELALGRQGFVVCPAISPAEIEEVPADLVGIEPSHGEKAGPLFNVDEVLEGMRGVPTLAPYRLEALHGRMTSDEKDRIMRSFAAGEIDVLVATTVIEVGVDVPNASAMVVLDADRFGVSQLHQLRGRVGRGSVPGLCLLVTNSRAGSPARQRIGDVAATLDGFVLAELDLALRREGNVLGDLQSGDGSKLRFLRVAVDGDLIAEVRRAAFHLVTGDPGIRTNEALRNAIARRLNDSERSWLNKG</sequence>
<keyword evidence="1" id="KW-0547">Nucleotide-binding</keyword>
<dbReference type="SMART" id="SM00490">
    <property type="entry name" value="HELICc"/>
    <property type="match status" value="1"/>
</dbReference>
<dbReference type="GO" id="GO:0006281">
    <property type="term" value="P:DNA repair"/>
    <property type="evidence" value="ECO:0007669"/>
    <property type="project" value="UniProtKB-KW"/>
</dbReference>
<dbReference type="PROSITE" id="PS51194">
    <property type="entry name" value="HELICASE_CTER"/>
    <property type="match status" value="1"/>
</dbReference>
<dbReference type="SUPFAM" id="SSF50249">
    <property type="entry name" value="Nucleic acid-binding proteins"/>
    <property type="match status" value="1"/>
</dbReference>
<keyword evidence="2" id="KW-0227">DNA damage</keyword>
<dbReference type="AlphaFoldDB" id="A0A4R8VFC1"/>
<keyword evidence="7" id="KW-0234">DNA repair</keyword>
<dbReference type="Gene3D" id="3.40.50.300">
    <property type="entry name" value="P-loop containing nucleotide triphosphate hydrolases"/>
    <property type="match status" value="2"/>
</dbReference>
<dbReference type="Proteomes" id="UP000298252">
    <property type="component" value="Unassembled WGS sequence"/>
</dbReference>
<evidence type="ECO:0000313" key="12">
    <source>
        <dbReference type="EMBL" id="SDN93561.1"/>
    </source>
</evidence>
<dbReference type="PANTHER" id="PTHR47964">
    <property type="entry name" value="ATP-DEPENDENT DNA HELICASE HOMOLOG RECG, CHLOROPLASTIC"/>
    <property type="match status" value="1"/>
</dbReference>
<reference evidence="12 14" key="1">
    <citation type="submission" date="2016-10" db="EMBL/GenBank/DDBJ databases">
        <authorList>
            <person name="Varghese N."/>
            <person name="Submissions S."/>
        </authorList>
    </citation>
    <scope>NUCLEOTIDE SEQUENCE [LARGE SCALE GENOMIC DNA]</scope>
    <source>
        <strain evidence="12 14">CGMCC 1.11215</strain>
    </source>
</reference>
<evidence type="ECO:0000256" key="6">
    <source>
        <dbReference type="ARBA" id="ARBA00023125"/>
    </source>
</evidence>
<dbReference type="Pfam" id="PF19833">
    <property type="entry name" value="RecG_dom3_C"/>
    <property type="match status" value="1"/>
</dbReference>
<dbReference type="GO" id="GO:0005524">
    <property type="term" value="F:ATP binding"/>
    <property type="evidence" value="ECO:0007669"/>
    <property type="project" value="UniProtKB-KW"/>
</dbReference>
<feature type="domain" description="Helicase C-terminal" evidence="11">
    <location>
        <begin position="504"/>
        <end position="677"/>
    </location>
</feature>
<dbReference type="CDD" id="cd04488">
    <property type="entry name" value="RecG_wedge_OBF"/>
    <property type="match status" value="1"/>
</dbReference>
<dbReference type="EMBL" id="SOFD01000002">
    <property type="protein sequence ID" value="TFB82243.1"/>
    <property type="molecule type" value="Genomic_DNA"/>
</dbReference>
<dbReference type="InterPro" id="IPR047112">
    <property type="entry name" value="RecG/Mfd"/>
</dbReference>
<dbReference type="Proteomes" id="UP000199639">
    <property type="component" value="Unassembled WGS sequence"/>
</dbReference>
<evidence type="ECO:0000256" key="1">
    <source>
        <dbReference type="ARBA" id="ARBA00022741"/>
    </source>
</evidence>
<evidence type="ECO:0000256" key="9">
    <source>
        <dbReference type="SAM" id="MobiDB-lite"/>
    </source>
</evidence>
<feature type="domain" description="Helicase ATP-binding" evidence="10">
    <location>
        <begin position="309"/>
        <end position="474"/>
    </location>
</feature>
<dbReference type="PROSITE" id="PS51192">
    <property type="entry name" value="HELICASE_ATP_BIND_1"/>
    <property type="match status" value="1"/>
</dbReference>
<evidence type="ECO:0000256" key="2">
    <source>
        <dbReference type="ARBA" id="ARBA00022763"/>
    </source>
</evidence>
<dbReference type="InterPro" id="IPR001650">
    <property type="entry name" value="Helicase_C-like"/>
</dbReference>
<evidence type="ECO:0000256" key="4">
    <source>
        <dbReference type="ARBA" id="ARBA00022806"/>
    </source>
</evidence>
<organism evidence="12 14">
    <name type="scientific">Cryobacterium flavum</name>
    <dbReference type="NCBI Taxonomy" id="1424659"/>
    <lineage>
        <taxon>Bacteria</taxon>
        <taxon>Bacillati</taxon>
        <taxon>Actinomycetota</taxon>
        <taxon>Actinomycetes</taxon>
        <taxon>Micrococcales</taxon>
        <taxon>Microbacteriaceae</taxon>
        <taxon>Cryobacterium</taxon>
    </lineage>
</organism>
<dbReference type="GO" id="GO:0003677">
    <property type="term" value="F:DNA binding"/>
    <property type="evidence" value="ECO:0007669"/>
    <property type="project" value="UniProtKB-KW"/>
</dbReference>
<dbReference type="InterPro" id="IPR045562">
    <property type="entry name" value="RecG_dom3_C"/>
</dbReference>
<evidence type="ECO:0000259" key="11">
    <source>
        <dbReference type="PROSITE" id="PS51194"/>
    </source>
</evidence>
<dbReference type="InterPro" id="IPR033454">
    <property type="entry name" value="RecG_wedge"/>
</dbReference>
<dbReference type="PANTHER" id="PTHR47964:SF1">
    <property type="entry name" value="ATP-DEPENDENT DNA HELICASE HOMOLOG RECG, CHLOROPLASTIC"/>
    <property type="match status" value="1"/>
</dbReference>
<evidence type="ECO:0000256" key="5">
    <source>
        <dbReference type="ARBA" id="ARBA00022840"/>
    </source>
</evidence>
<keyword evidence="15" id="KW-1185">Reference proteome</keyword>
<dbReference type="SUPFAM" id="SSF52540">
    <property type="entry name" value="P-loop containing nucleoside triphosphate hydrolases"/>
    <property type="match status" value="2"/>
</dbReference>
<proteinExistence type="predicted"/>
<dbReference type="InterPro" id="IPR027417">
    <property type="entry name" value="P-loop_NTPase"/>
</dbReference>
<keyword evidence="3" id="KW-0378">Hydrolase</keyword>
<reference evidence="13 15" key="2">
    <citation type="submission" date="2019-03" db="EMBL/GenBank/DDBJ databases">
        <title>Genomics of glacier-inhabiting Cryobacterium strains.</title>
        <authorList>
            <person name="Liu Q."/>
            <person name="Xin Y.-H."/>
        </authorList>
    </citation>
    <scope>NUCLEOTIDE SEQUENCE [LARGE SCALE GENOMIC DNA]</scope>
    <source>
        <strain evidence="13 15">Hh8</strain>
    </source>
</reference>
<gene>
    <name evidence="13" type="ORF">E3O21_00880</name>
    <name evidence="12" type="ORF">SAMN05216368_108141</name>
</gene>
<accession>A0A4R8VFC1</accession>
<name>A0A4R8VFC1_9MICO</name>
<dbReference type="InterPro" id="IPR012340">
    <property type="entry name" value="NA-bd_OB-fold"/>
</dbReference>
<dbReference type="RefSeq" id="WP_092341227.1">
    <property type="nucleotide sequence ID" value="NZ_FNIB01000008.1"/>
</dbReference>